<name>A0A838ACV7_9PSEU</name>
<evidence type="ECO:0000313" key="3">
    <source>
        <dbReference type="Proteomes" id="UP000582974"/>
    </source>
</evidence>
<evidence type="ECO:0008006" key="4">
    <source>
        <dbReference type="Google" id="ProtNLM"/>
    </source>
</evidence>
<dbReference type="RefSeq" id="WP_180893912.1">
    <property type="nucleotide sequence ID" value="NZ_JACCKD010000006.1"/>
</dbReference>
<reference evidence="2 3" key="1">
    <citation type="submission" date="2020-07" db="EMBL/GenBank/DDBJ databases">
        <title>Genome of Haloechinothrix sp.</title>
        <authorList>
            <person name="Tang S.-K."/>
            <person name="Yang L."/>
            <person name="Zhu W.-Y."/>
        </authorList>
    </citation>
    <scope>NUCLEOTIDE SEQUENCE [LARGE SCALE GENOMIC DNA]</scope>
    <source>
        <strain evidence="2 3">YIM 98757</strain>
    </source>
</reference>
<organism evidence="2 3">
    <name type="scientific">Haloechinothrix aidingensis</name>
    <dbReference type="NCBI Taxonomy" id="2752311"/>
    <lineage>
        <taxon>Bacteria</taxon>
        <taxon>Bacillati</taxon>
        <taxon>Actinomycetota</taxon>
        <taxon>Actinomycetes</taxon>
        <taxon>Pseudonocardiales</taxon>
        <taxon>Pseudonocardiaceae</taxon>
        <taxon>Haloechinothrix</taxon>
    </lineage>
</organism>
<protein>
    <recommendedName>
        <fullName evidence="4">Transcriptional regulator, AbiEi antitoxin, Type IV TA system</fullName>
    </recommendedName>
</protein>
<dbReference type="Proteomes" id="UP000582974">
    <property type="component" value="Unassembled WGS sequence"/>
</dbReference>
<dbReference type="EMBL" id="JACCKD010000006">
    <property type="protein sequence ID" value="MBA0127070.1"/>
    <property type="molecule type" value="Genomic_DNA"/>
</dbReference>
<accession>A0A838ACV7</accession>
<sequence length="324" mass="34209">MVRSTCPSLRAIRQAAPDGVATTAALRELGVPKSTIAYRCRPGGPWLRLLPGVILLGSGPPTRRQRLRAAIAIGGPRAVITGADALRAHGLDVPAAGPVRLIVPPDKRPVATEFVAVERSSRPPRPQVAGGLAFAPPGRAATDLARTTPEAAELRRLLTLVTDAGLGTPEQLRRELDAGNQRGSSAVRAALRELAACEQAHPRGPARAVLRDAPLPLPMWNVTVYGHGTRKLAHVHAWWGEVALAWLITDSEHGSRTRDDLALGAAGVTVVRTPAASLRHASHDAAGRTHILREICSAFLAAAHRPRPRVYAVPATAMSCPDAA</sequence>
<evidence type="ECO:0000256" key="1">
    <source>
        <dbReference type="SAM" id="MobiDB-lite"/>
    </source>
</evidence>
<evidence type="ECO:0000313" key="2">
    <source>
        <dbReference type="EMBL" id="MBA0127070.1"/>
    </source>
</evidence>
<feature type="region of interest" description="Disordered" evidence="1">
    <location>
        <begin position="118"/>
        <end position="140"/>
    </location>
</feature>
<comment type="caution">
    <text evidence="2">The sequence shown here is derived from an EMBL/GenBank/DDBJ whole genome shotgun (WGS) entry which is preliminary data.</text>
</comment>
<keyword evidence="3" id="KW-1185">Reference proteome</keyword>
<proteinExistence type="predicted"/>
<dbReference type="AlphaFoldDB" id="A0A838ACV7"/>
<gene>
    <name evidence="2" type="ORF">H0B56_16080</name>
</gene>